<proteinExistence type="inferred from homology"/>
<keyword evidence="8" id="KW-0687">Ribonucleoprotein</keyword>
<evidence type="ECO:0000256" key="5">
    <source>
        <dbReference type="ARBA" id="ARBA00022884"/>
    </source>
</evidence>
<evidence type="ECO:0000256" key="3">
    <source>
        <dbReference type="ARBA" id="ARBA00009352"/>
    </source>
</evidence>
<dbReference type="OrthoDB" id="10255118at2759"/>
<dbReference type="InterPro" id="IPR038253">
    <property type="entry name" value="SRP68_N_sf"/>
</dbReference>
<dbReference type="GO" id="GO:0008312">
    <property type="term" value="F:7S RNA binding"/>
    <property type="evidence" value="ECO:0007669"/>
    <property type="project" value="InterPro"/>
</dbReference>
<comment type="subcellular location">
    <subcellularLocation>
        <location evidence="1">Cytoplasm</location>
    </subcellularLocation>
    <subcellularLocation>
        <location evidence="2">Nucleus</location>
        <location evidence="2">Nucleolus</location>
    </subcellularLocation>
</comment>
<evidence type="ECO:0000256" key="1">
    <source>
        <dbReference type="ARBA" id="ARBA00004496"/>
    </source>
</evidence>
<evidence type="ECO:0000313" key="11">
    <source>
        <dbReference type="Proteomes" id="UP000769528"/>
    </source>
</evidence>
<dbReference type="Pfam" id="PF16969">
    <property type="entry name" value="SRP68"/>
    <property type="match status" value="2"/>
</dbReference>
<evidence type="ECO:0000256" key="4">
    <source>
        <dbReference type="ARBA" id="ARBA00022490"/>
    </source>
</evidence>
<dbReference type="InterPro" id="IPR034652">
    <property type="entry name" value="SRP68-RBD"/>
</dbReference>
<name>A0A9P8PKC0_9ASCO</name>
<dbReference type="GO" id="GO:0030942">
    <property type="term" value="F:endoplasmic reticulum signal peptide binding"/>
    <property type="evidence" value="ECO:0007669"/>
    <property type="project" value="InterPro"/>
</dbReference>
<protein>
    <recommendedName>
        <fullName evidence="9">Signal recognition particle subunit SRP68</fullName>
    </recommendedName>
</protein>
<dbReference type="PANTHER" id="PTHR12860:SF0">
    <property type="entry name" value="SIGNAL RECOGNITION PARTICLE SUBUNIT SRP68"/>
    <property type="match status" value="1"/>
</dbReference>
<dbReference type="GO" id="GO:0005047">
    <property type="term" value="F:signal recognition particle binding"/>
    <property type="evidence" value="ECO:0007669"/>
    <property type="project" value="InterPro"/>
</dbReference>
<organism evidence="10 11">
    <name type="scientific">Wickerhamomyces mucosus</name>
    <dbReference type="NCBI Taxonomy" id="1378264"/>
    <lineage>
        <taxon>Eukaryota</taxon>
        <taxon>Fungi</taxon>
        <taxon>Dikarya</taxon>
        <taxon>Ascomycota</taxon>
        <taxon>Saccharomycotina</taxon>
        <taxon>Saccharomycetes</taxon>
        <taxon>Phaffomycetales</taxon>
        <taxon>Wickerhamomycetaceae</taxon>
        <taxon>Wickerhamomyces</taxon>
    </lineage>
</organism>
<dbReference type="Gene3D" id="1.10.3450.40">
    <property type="entry name" value="Signal recognition particle, SRP68 subunit, RNA-binding domain"/>
    <property type="match status" value="1"/>
</dbReference>
<accession>A0A9P8PKC0</accession>
<gene>
    <name evidence="10" type="ORF">WICMUC_003513</name>
</gene>
<dbReference type="InterPro" id="IPR026258">
    <property type="entry name" value="SRP68"/>
</dbReference>
<dbReference type="PANTHER" id="PTHR12860">
    <property type="entry name" value="SIGNAL RECOGNITION PARTICLE 68 KDA PROTEIN"/>
    <property type="match status" value="1"/>
</dbReference>
<comment type="caution">
    <text evidence="10">The sequence shown here is derived from an EMBL/GenBank/DDBJ whole genome shotgun (WGS) entry which is preliminary data.</text>
</comment>
<sequence length="537" mass="61913">MSSPLALTFGARSTAFLQSSQDYKKQRITVTRRIHKLKKYLQIQSNSNKGNYRSHQITQEEYDSNDKFYLLNLLLAERDYLYALELQKSIANENIKSRYTLILTRLKKALKYSEELVNLSSNSDPKHLEILIYKELLHAYYAINNKKWDQAINSYSIARIGLQYLDSKDEILYKDIIEEVVDESFKLAIYRNLKLNSIDLNEFSKKKSLEKLSTHEIYQIINSHDPDFLKLNDNQTIKQVQWRLYNAKIKDELTSRLITKVSNVELNNLESYDLALGLWQDSLDSHQSFITKNIDRQIDGGVANDDEEGTQDDEILLAYIKYNILITRIDRDSTLLNENKTQTLRILQSIDETLQEILELPGVYSDDELVENLQLIIQYYKALQLYLISEKFANKREYSKSLLLSSTGVKLLSSQLTLDFRFLNNDKLQKLKLSLSNLQQSSQVLSIINENQSYTASNILGNSTDYHKILDIKHLAQVPIKPVLFDLAFNYISYTQSGSSQYAASTPITSKLNPNSNTGVAEDDGKKKSGFFGLFGR</sequence>
<dbReference type="EMBL" id="JAEUBF010000948">
    <property type="protein sequence ID" value="KAH3673697.1"/>
    <property type="molecule type" value="Genomic_DNA"/>
</dbReference>
<dbReference type="GO" id="GO:0005786">
    <property type="term" value="C:signal recognition particle, endoplasmic reticulum targeting"/>
    <property type="evidence" value="ECO:0007669"/>
    <property type="project" value="UniProtKB-KW"/>
</dbReference>
<evidence type="ECO:0000256" key="9">
    <source>
        <dbReference type="ARBA" id="ARBA00029498"/>
    </source>
</evidence>
<evidence type="ECO:0000256" key="8">
    <source>
        <dbReference type="ARBA" id="ARBA00023274"/>
    </source>
</evidence>
<dbReference type="GO" id="GO:0005730">
    <property type="term" value="C:nucleolus"/>
    <property type="evidence" value="ECO:0007669"/>
    <property type="project" value="UniProtKB-SubCell"/>
</dbReference>
<dbReference type="CDD" id="cd15481">
    <property type="entry name" value="SRP68-RBD"/>
    <property type="match status" value="1"/>
</dbReference>
<dbReference type="Proteomes" id="UP000769528">
    <property type="component" value="Unassembled WGS sequence"/>
</dbReference>
<dbReference type="PIRSF" id="PIRSF038995">
    <property type="entry name" value="SRP68"/>
    <property type="match status" value="1"/>
</dbReference>
<evidence type="ECO:0000256" key="6">
    <source>
        <dbReference type="ARBA" id="ARBA00023135"/>
    </source>
</evidence>
<keyword evidence="5" id="KW-0694">RNA-binding</keyword>
<evidence type="ECO:0000313" key="10">
    <source>
        <dbReference type="EMBL" id="KAH3673697.1"/>
    </source>
</evidence>
<keyword evidence="11" id="KW-1185">Reference proteome</keyword>
<dbReference type="GO" id="GO:0006614">
    <property type="term" value="P:SRP-dependent cotranslational protein targeting to membrane"/>
    <property type="evidence" value="ECO:0007669"/>
    <property type="project" value="InterPro"/>
</dbReference>
<keyword evidence="6" id="KW-0733">Signal recognition particle</keyword>
<reference evidence="10" key="1">
    <citation type="journal article" date="2021" name="Open Biol.">
        <title>Shared evolutionary footprints suggest mitochondrial oxidative damage underlies multiple complex I losses in fungi.</title>
        <authorList>
            <person name="Schikora-Tamarit M.A."/>
            <person name="Marcet-Houben M."/>
            <person name="Nosek J."/>
            <person name="Gabaldon T."/>
        </authorList>
    </citation>
    <scope>NUCLEOTIDE SEQUENCE</scope>
    <source>
        <strain evidence="10">CBS6341</strain>
    </source>
</reference>
<evidence type="ECO:0000256" key="7">
    <source>
        <dbReference type="ARBA" id="ARBA00023242"/>
    </source>
</evidence>
<comment type="similarity">
    <text evidence="3">Belongs to the SRP68 family.</text>
</comment>
<keyword evidence="7" id="KW-0539">Nucleus</keyword>
<keyword evidence="4" id="KW-0963">Cytoplasm</keyword>
<dbReference type="AlphaFoldDB" id="A0A9P8PKC0"/>
<evidence type="ECO:0000256" key="2">
    <source>
        <dbReference type="ARBA" id="ARBA00004604"/>
    </source>
</evidence>
<reference evidence="10" key="2">
    <citation type="submission" date="2021-01" db="EMBL/GenBank/DDBJ databases">
        <authorList>
            <person name="Schikora-Tamarit M.A."/>
        </authorList>
    </citation>
    <scope>NUCLEOTIDE SEQUENCE</scope>
    <source>
        <strain evidence="10">CBS6341</strain>
    </source>
</reference>